<dbReference type="OrthoDB" id="9812943at2"/>
<dbReference type="GO" id="GO:0015937">
    <property type="term" value="P:coenzyme A biosynthetic process"/>
    <property type="evidence" value="ECO:0007669"/>
    <property type="project" value="UniProtKB-UniRule"/>
</dbReference>
<dbReference type="PROSITE" id="PS51219">
    <property type="entry name" value="DPCK"/>
    <property type="match status" value="1"/>
</dbReference>
<accession>A0A1W1I5K5</accession>
<evidence type="ECO:0000256" key="4">
    <source>
        <dbReference type="ARBA" id="ARBA00022993"/>
    </source>
</evidence>
<dbReference type="GO" id="GO:0005524">
    <property type="term" value="F:ATP binding"/>
    <property type="evidence" value="ECO:0007669"/>
    <property type="project" value="UniProtKB-UniRule"/>
</dbReference>
<dbReference type="PANTHER" id="PTHR10695:SF46">
    <property type="entry name" value="BIFUNCTIONAL COENZYME A SYNTHASE-RELATED"/>
    <property type="match status" value="1"/>
</dbReference>
<comment type="catalytic activity">
    <reaction evidence="5">
        <text>3'-dephospho-CoA + ATP = ADP + CoA + H(+)</text>
        <dbReference type="Rhea" id="RHEA:18245"/>
        <dbReference type="ChEBI" id="CHEBI:15378"/>
        <dbReference type="ChEBI" id="CHEBI:30616"/>
        <dbReference type="ChEBI" id="CHEBI:57287"/>
        <dbReference type="ChEBI" id="CHEBI:57328"/>
        <dbReference type="ChEBI" id="CHEBI:456216"/>
        <dbReference type="EC" id="2.7.1.24"/>
    </reaction>
</comment>
<dbReference type="EMBL" id="LT828648">
    <property type="protein sequence ID" value="SLM48297.1"/>
    <property type="molecule type" value="Genomic_DNA"/>
</dbReference>
<dbReference type="PANTHER" id="PTHR10695">
    <property type="entry name" value="DEPHOSPHO-COA KINASE-RELATED"/>
    <property type="match status" value="1"/>
</dbReference>
<dbReference type="KEGG" id="nja:NSJP_2125"/>
<evidence type="ECO:0000256" key="6">
    <source>
        <dbReference type="NCBIfam" id="TIGR00152"/>
    </source>
</evidence>
<evidence type="ECO:0000313" key="8">
    <source>
        <dbReference type="Proteomes" id="UP000192042"/>
    </source>
</evidence>
<dbReference type="InterPro" id="IPR027417">
    <property type="entry name" value="P-loop_NTPase"/>
</dbReference>
<proteinExistence type="inferred from homology"/>
<dbReference type="GO" id="GO:0005737">
    <property type="term" value="C:cytoplasm"/>
    <property type="evidence" value="ECO:0007669"/>
    <property type="project" value="UniProtKB-SubCell"/>
</dbReference>
<dbReference type="RefSeq" id="WP_080886699.1">
    <property type="nucleotide sequence ID" value="NZ_LT828648.1"/>
</dbReference>
<name>A0A1W1I5K5_9BACT</name>
<feature type="binding site" evidence="5">
    <location>
        <begin position="11"/>
        <end position="16"/>
    </location>
    <ligand>
        <name>ATP</name>
        <dbReference type="ChEBI" id="CHEBI:30616"/>
    </ligand>
</feature>
<keyword evidence="5" id="KW-0963">Cytoplasm</keyword>
<keyword evidence="3 5" id="KW-0067">ATP-binding</keyword>
<organism evidence="7 8">
    <name type="scientific">Nitrospira japonica</name>
    <dbReference type="NCBI Taxonomy" id="1325564"/>
    <lineage>
        <taxon>Bacteria</taxon>
        <taxon>Pseudomonadati</taxon>
        <taxon>Nitrospirota</taxon>
        <taxon>Nitrospiria</taxon>
        <taxon>Nitrospirales</taxon>
        <taxon>Nitrospiraceae</taxon>
        <taxon>Nitrospira</taxon>
    </lineage>
</organism>
<evidence type="ECO:0000256" key="3">
    <source>
        <dbReference type="ARBA" id="ARBA00022840"/>
    </source>
</evidence>
<keyword evidence="5 7" id="KW-0808">Transferase</keyword>
<evidence type="ECO:0000256" key="2">
    <source>
        <dbReference type="ARBA" id="ARBA00022741"/>
    </source>
</evidence>
<dbReference type="AlphaFoldDB" id="A0A1W1I5K5"/>
<keyword evidence="5 7" id="KW-0418">Kinase</keyword>
<comment type="function">
    <text evidence="5">Catalyzes the phosphorylation of the 3'-hydroxyl group of dephosphocoenzyme A to form coenzyme A.</text>
</comment>
<dbReference type="Gene3D" id="3.40.50.300">
    <property type="entry name" value="P-loop containing nucleotide triphosphate hydrolases"/>
    <property type="match status" value="1"/>
</dbReference>
<dbReference type="STRING" id="1325564.NSJP_2125"/>
<dbReference type="Pfam" id="PF01121">
    <property type="entry name" value="CoaE"/>
    <property type="match status" value="1"/>
</dbReference>
<evidence type="ECO:0000313" key="7">
    <source>
        <dbReference type="EMBL" id="SLM48297.1"/>
    </source>
</evidence>
<evidence type="ECO:0000256" key="5">
    <source>
        <dbReference type="HAMAP-Rule" id="MF_00376"/>
    </source>
</evidence>
<dbReference type="SUPFAM" id="SSF52540">
    <property type="entry name" value="P-loop containing nucleoside triphosphate hydrolases"/>
    <property type="match status" value="1"/>
</dbReference>
<evidence type="ECO:0000256" key="1">
    <source>
        <dbReference type="ARBA" id="ARBA00009018"/>
    </source>
</evidence>
<keyword evidence="2 5" id="KW-0547">Nucleotide-binding</keyword>
<keyword evidence="8" id="KW-1185">Reference proteome</keyword>
<keyword evidence="4 5" id="KW-0173">Coenzyme A biosynthesis</keyword>
<gene>
    <name evidence="5 7" type="primary">coaE</name>
    <name evidence="7" type="ORF">NSJP_2125</name>
</gene>
<dbReference type="NCBIfam" id="TIGR00152">
    <property type="entry name" value="dephospho-CoA kinase"/>
    <property type="match status" value="1"/>
</dbReference>
<comment type="similarity">
    <text evidence="1 5">Belongs to the CoaE family.</text>
</comment>
<dbReference type="CDD" id="cd02022">
    <property type="entry name" value="DPCK"/>
    <property type="match status" value="1"/>
</dbReference>
<dbReference type="InterPro" id="IPR001977">
    <property type="entry name" value="Depp_CoAkinase"/>
</dbReference>
<dbReference type="GO" id="GO:0004140">
    <property type="term" value="F:dephospho-CoA kinase activity"/>
    <property type="evidence" value="ECO:0007669"/>
    <property type="project" value="UniProtKB-UniRule"/>
</dbReference>
<dbReference type="HAMAP" id="MF_00376">
    <property type="entry name" value="Dephospho_CoA_kinase"/>
    <property type="match status" value="1"/>
</dbReference>
<comment type="subcellular location">
    <subcellularLocation>
        <location evidence="5">Cytoplasm</location>
    </subcellularLocation>
</comment>
<dbReference type="UniPathway" id="UPA00241">
    <property type="reaction ID" value="UER00356"/>
</dbReference>
<comment type="pathway">
    <text evidence="5">Cofactor biosynthesis; coenzyme A biosynthesis; CoA from (R)-pantothenate: step 5/5.</text>
</comment>
<protein>
    <recommendedName>
        <fullName evidence="5 6">Dephospho-CoA kinase</fullName>
        <ecNumber evidence="5 6">2.7.1.24</ecNumber>
    </recommendedName>
    <alternativeName>
        <fullName evidence="5">Dephosphocoenzyme A kinase</fullName>
    </alternativeName>
</protein>
<reference evidence="7 8" key="1">
    <citation type="submission" date="2017-03" db="EMBL/GenBank/DDBJ databases">
        <authorList>
            <person name="Afonso C.L."/>
            <person name="Miller P.J."/>
            <person name="Scott M.A."/>
            <person name="Spackman E."/>
            <person name="Goraichik I."/>
            <person name="Dimitrov K.M."/>
            <person name="Suarez D.L."/>
            <person name="Swayne D.E."/>
        </authorList>
    </citation>
    <scope>NUCLEOTIDE SEQUENCE [LARGE SCALE GENOMIC DNA]</scope>
    <source>
        <strain evidence="7">Genome sequencing of Nitrospira japonica strain NJ11</strain>
    </source>
</reference>
<dbReference type="EC" id="2.7.1.24" evidence="5 6"/>
<sequence>MILVGLTGGVATGKSTVARMFEQCGAVVISADVLAREVVRPRASAWREIVAEFGRSILKSDHTIDRKGLGDIVFRNPRKRRKLERIVHPRVARLQASMTRQAAKHNRHAVVVYEVPLLFEAGVDRRVDRIVVVTAPRSTQIARLKTRDGLPRSESLRRIDSQFSMDRKVARADAVLNGAAPLPALRAQVRKLYRQLLGLA</sequence>
<dbReference type="Proteomes" id="UP000192042">
    <property type="component" value="Chromosome I"/>
</dbReference>